<dbReference type="NCBIfam" id="TIGR02050">
    <property type="entry name" value="gshA_cyan_rel"/>
    <property type="match status" value="1"/>
</dbReference>
<organism evidence="5 6">
    <name type="scientific">Legionella donaldsonii</name>
    <dbReference type="NCBI Taxonomy" id="45060"/>
    <lineage>
        <taxon>Bacteria</taxon>
        <taxon>Pseudomonadati</taxon>
        <taxon>Pseudomonadota</taxon>
        <taxon>Gammaproteobacteria</taxon>
        <taxon>Legionellales</taxon>
        <taxon>Legionellaceae</taxon>
        <taxon>Legionella</taxon>
    </lineage>
</organism>
<keyword evidence="3 4" id="KW-0067">ATP-binding</keyword>
<gene>
    <name evidence="5" type="primary">ybdK_2</name>
    <name evidence="5" type="ORF">NCTC13292_01591</name>
</gene>
<keyword evidence="6" id="KW-1185">Reference proteome</keyword>
<dbReference type="PANTHER" id="PTHR36510:SF1">
    <property type="entry name" value="GLUTAMATE--CYSTEINE LIGASE 2-RELATED"/>
    <property type="match status" value="1"/>
</dbReference>
<comment type="function">
    <text evidence="4">ATP-dependent carboxylate-amine ligase which exhibits weak glutamate--cysteine ligase activity.</text>
</comment>
<keyword evidence="2 4" id="KW-0547">Nucleotide-binding</keyword>
<dbReference type="OrthoDB" id="9769628at2"/>
<accession>A0A378J4A2</accession>
<name>A0A378J4A2_9GAMM</name>
<dbReference type="InterPro" id="IPR014746">
    <property type="entry name" value="Gln_synth/guanido_kin_cat_dom"/>
</dbReference>
<dbReference type="RefSeq" id="WP_115221297.1">
    <property type="nucleotide sequence ID" value="NZ_CAXYJE010000003.1"/>
</dbReference>
<dbReference type="Gene3D" id="3.30.590.20">
    <property type="match status" value="1"/>
</dbReference>
<dbReference type="InterPro" id="IPR011793">
    <property type="entry name" value="YbdK"/>
</dbReference>
<evidence type="ECO:0000256" key="2">
    <source>
        <dbReference type="ARBA" id="ARBA00022741"/>
    </source>
</evidence>
<dbReference type="EMBL" id="UGOA01000001">
    <property type="protein sequence ID" value="STX42465.1"/>
    <property type="molecule type" value="Genomic_DNA"/>
</dbReference>
<dbReference type="AlphaFoldDB" id="A0A378J4A2"/>
<dbReference type="InterPro" id="IPR050141">
    <property type="entry name" value="GCL_type2/YbdK_subfam"/>
</dbReference>
<dbReference type="InterPro" id="IPR006336">
    <property type="entry name" value="GCS2"/>
</dbReference>
<comment type="catalytic activity">
    <reaction evidence="4">
        <text>L-cysteine + L-glutamate + ATP = gamma-L-glutamyl-L-cysteine + ADP + phosphate + H(+)</text>
        <dbReference type="Rhea" id="RHEA:13285"/>
        <dbReference type="ChEBI" id="CHEBI:15378"/>
        <dbReference type="ChEBI" id="CHEBI:29985"/>
        <dbReference type="ChEBI" id="CHEBI:30616"/>
        <dbReference type="ChEBI" id="CHEBI:35235"/>
        <dbReference type="ChEBI" id="CHEBI:43474"/>
        <dbReference type="ChEBI" id="CHEBI:58173"/>
        <dbReference type="ChEBI" id="CHEBI:456216"/>
        <dbReference type="EC" id="6.3.2.2"/>
    </reaction>
</comment>
<dbReference type="SUPFAM" id="SSF55931">
    <property type="entry name" value="Glutamine synthetase/guanido kinase"/>
    <property type="match status" value="1"/>
</dbReference>
<proteinExistence type="inferred from homology"/>
<evidence type="ECO:0000313" key="6">
    <source>
        <dbReference type="Proteomes" id="UP000254677"/>
    </source>
</evidence>
<evidence type="ECO:0000313" key="5">
    <source>
        <dbReference type="EMBL" id="STX42465.1"/>
    </source>
</evidence>
<dbReference type="GO" id="GO:0042398">
    <property type="term" value="P:modified amino acid biosynthetic process"/>
    <property type="evidence" value="ECO:0007669"/>
    <property type="project" value="InterPro"/>
</dbReference>
<dbReference type="Pfam" id="PF04107">
    <property type="entry name" value="GCS2"/>
    <property type="match status" value="1"/>
</dbReference>
<dbReference type="NCBIfam" id="NF010040">
    <property type="entry name" value="PRK13516.1"/>
    <property type="match status" value="1"/>
</dbReference>
<dbReference type="PANTHER" id="PTHR36510">
    <property type="entry name" value="GLUTAMATE--CYSTEINE LIGASE 2-RELATED"/>
    <property type="match status" value="1"/>
</dbReference>
<evidence type="ECO:0000256" key="3">
    <source>
        <dbReference type="ARBA" id="ARBA00022840"/>
    </source>
</evidence>
<dbReference type="Proteomes" id="UP000254677">
    <property type="component" value="Unassembled WGS sequence"/>
</dbReference>
<dbReference type="GO" id="GO:0005524">
    <property type="term" value="F:ATP binding"/>
    <property type="evidence" value="ECO:0007669"/>
    <property type="project" value="UniProtKB-KW"/>
</dbReference>
<dbReference type="EC" id="6.3.2.2" evidence="4"/>
<evidence type="ECO:0000256" key="4">
    <source>
        <dbReference type="HAMAP-Rule" id="MF_01609"/>
    </source>
</evidence>
<dbReference type="GO" id="GO:0004357">
    <property type="term" value="F:glutamate-cysteine ligase activity"/>
    <property type="evidence" value="ECO:0007669"/>
    <property type="project" value="UniProtKB-EC"/>
</dbReference>
<evidence type="ECO:0000256" key="1">
    <source>
        <dbReference type="ARBA" id="ARBA00022598"/>
    </source>
</evidence>
<keyword evidence="1 4" id="KW-0436">Ligase</keyword>
<protein>
    <recommendedName>
        <fullName evidence="4">Putative glutamate--cysteine ligase 2</fullName>
        <ecNumber evidence="4">6.3.2.2</ecNumber>
    </recommendedName>
    <alternativeName>
        <fullName evidence="4">Gamma-glutamylcysteine synthetase 2</fullName>
        <shortName evidence="4">GCS 2</shortName>
        <shortName evidence="4">Gamma-GCS 2</shortName>
    </alternativeName>
</protein>
<comment type="similarity">
    <text evidence="4">Belongs to the glutamate--cysteine ligase type 2 family. YbdK subfamily.</text>
</comment>
<sequence length="373" mass="43080">MRLLPFKKSSAVSIGVELEFQIVAPRTYSLVSRAKDLIRNLRESPHRPRITPEITQSMIEINSSIHHSPQAMLEELVHLQQFLLGQAAEMHIAICGGGTHPFQRWTMQKIFPTIRYRKLSRKYRYLSKRSTVFGQHIHIGCTQAEDALYLTHALARYVPQFIAICASSPFYQGIDTGYCSSRSTIFNAFPLSGVIPYLINWREFSDYYYKMRQLGIIASMKDFYWDIRPKPEFGTVEIRVCDTPLTIKKAVLIIAYIQALSLYLLEERPIDVSHDLYYLYNHNRFQASRYGFEGDFINPYTMQHSLIIDDLIETVKKIENYIVQLGNSDYVALLVNDAMKNMNDAAFLKQVFKQEGSLSKVVAAQCRMWAESI</sequence>
<dbReference type="HAMAP" id="MF_01609">
    <property type="entry name" value="Glu_cys_ligase_2"/>
    <property type="match status" value="1"/>
</dbReference>
<reference evidence="5 6" key="1">
    <citation type="submission" date="2018-06" db="EMBL/GenBank/DDBJ databases">
        <authorList>
            <consortium name="Pathogen Informatics"/>
            <person name="Doyle S."/>
        </authorList>
    </citation>
    <scope>NUCLEOTIDE SEQUENCE [LARGE SCALE GENOMIC DNA]</scope>
    <source>
        <strain evidence="5 6">NCTC13292</strain>
    </source>
</reference>